<dbReference type="PANTHER" id="PTHR46730:SF1">
    <property type="entry name" value="PLAT DOMAIN-CONTAINING PROTEIN"/>
    <property type="match status" value="1"/>
</dbReference>
<evidence type="ECO:0000259" key="7">
    <source>
        <dbReference type="PROSITE" id="PS50093"/>
    </source>
</evidence>
<evidence type="ECO:0000256" key="5">
    <source>
        <dbReference type="ARBA" id="ARBA00023136"/>
    </source>
</evidence>
<feature type="domain" description="PKD" evidence="7">
    <location>
        <begin position="902"/>
        <end position="955"/>
    </location>
</feature>
<dbReference type="InterPro" id="IPR000601">
    <property type="entry name" value="PKD_dom"/>
</dbReference>
<dbReference type="GO" id="GO:0005261">
    <property type="term" value="F:monoatomic cation channel activity"/>
    <property type="evidence" value="ECO:0007669"/>
    <property type="project" value="TreeGrafter"/>
</dbReference>
<geneLocation type="plasmid" evidence="8 9">
    <name>unnamed2</name>
</geneLocation>
<feature type="domain" description="PKD" evidence="7">
    <location>
        <begin position="500"/>
        <end position="551"/>
    </location>
</feature>
<keyword evidence="9" id="KW-1185">Reference proteome</keyword>
<feature type="domain" description="PKD" evidence="7">
    <location>
        <begin position="982"/>
        <end position="1041"/>
    </location>
</feature>
<feature type="domain" description="PKD" evidence="7">
    <location>
        <begin position="1612"/>
        <end position="1653"/>
    </location>
</feature>
<feature type="domain" description="PKD" evidence="7">
    <location>
        <begin position="395"/>
        <end position="460"/>
    </location>
</feature>
<comment type="subcellular location">
    <subcellularLocation>
        <location evidence="1">Membrane</location>
        <topology evidence="1">Multi-pass membrane protein</topology>
    </subcellularLocation>
</comment>
<accession>A0A3G8YJK0</accession>
<evidence type="ECO:0000313" key="9">
    <source>
        <dbReference type="Proteomes" id="UP000276417"/>
    </source>
</evidence>
<dbReference type="RefSeq" id="WP_124875328.1">
    <property type="nucleotide sequence ID" value="NZ_CP034186.1"/>
</dbReference>
<feature type="domain" description="PKD" evidence="7">
    <location>
        <begin position="2012"/>
        <end position="2073"/>
    </location>
</feature>
<dbReference type="CDD" id="cd00146">
    <property type="entry name" value="PKD"/>
    <property type="match status" value="4"/>
</dbReference>
<evidence type="ECO:0000313" key="8">
    <source>
        <dbReference type="EMBL" id="AZI45075.1"/>
    </source>
</evidence>
<dbReference type="SMART" id="SM00089">
    <property type="entry name" value="PKD"/>
    <property type="match status" value="18"/>
</dbReference>
<organism evidence="8 9">
    <name type="scientific">Deinococcus psychrotolerans</name>
    <dbReference type="NCBI Taxonomy" id="2489213"/>
    <lineage>
        <taxon>Bacteria</taxon>
        <taxon>Thermotogati</taxon>
        <taxon>Deinococcota</taxon>
        <taxon>Deinococci</taxon>
        <taxon>Deinococcales</taxon>
        <taxon>Deinococcaceae</taxon>
        <taxon>Deinococcus</taxon>
    </lineage>
</organism>
<evidence type="ECO:0000256" key="4">
    <source>
        <dbReference type="ARBA" id="ARBA00022989"/>
    </source>
</evidence>
<dbReference type="SUPFAM" id="SSF49299">
    <property type="entry name" value="PKD domain"/>
    <property type="match status" value="18"/>
</dbReference>
<feature type="domain" description="PKD" evidence="7">
    <location>
        <begin position="1930"/>
        <end position="1970"/>
    </location>
</feature>
<dbReference type="PANTHER" id="PTHR46730">
    <property type="entry name" value="POLYCYSTIN-1"/>
    <property type="match status" value="1"/>
</dbReference>
<feature type="region of interest" description="Disordered" evidence="6">
    <location>
        <begin position="2906"/>
        <end position="2933"/>
    </location>
</feature>
<proteinExistence type="predicted"/>
<dbReference type="GO" id="GO:0005886">
    <property type="term" value="C:plasma membrane"/>
    <property type="evidence" value="ECO:0007669"/>
    <property type="project" value="TreeGrafter"/>
</dbReference>
<feature type="domain" description="PKD" evidence="7">
    <location>
        <begin position="740"/>
        <end position="783"/>
    </location>
</feature>
<keyword evidence="3" id="KW-0677">Repeat</keyword>
<dbReference type="InterPro" id="IPR022409">
    <property type="entry name" value="PKD/Chitinase_dom"/>
</dbReference>
<keyword evidence="4" id="KW-1133">Transmembrane helix</keyword>
<feature type="domain" description="PKD" evidence="7">
    <location>
        <begin position="1300"/>
        <end position="1353"/>
    </location>
</feature>
<evidence type="ECO:0000256" key="6">
    <source>
        <dbReference type="SAM" id="MobiDB-lite"/>
    </source>
</evidence>
<dbReference type="KEGG" id="dph:EHF33_19520"/>
<feature type="domain" description="PKD" evidence="7">
    <location>
        <begin position="1698"/>
        <end position="1751"/>
    </location>
</feature>
<dbReference type="InterPro" id="IPR013783">
    <property type="entry name" value="Ig-like_fold"/>
</dbReference>
<feature type="domain" description="PKD" evidence="7">
    <location>
        <begin position="1138"/>
        <end position="1201"/>
    </location>
</feature>
<reference evidence="8 9" key="1">
    <citation type="submission" date="2018-11" db="EMBL/GenBank/DDBJ databases">
        <title>Deinococcus shelandsis sp. nov., isolated from South Shetland Islands soil of Antarctica.</title>
        <authorList>
            <person name="Tian J."/>
        </authorList>
    </citation>
    <scope>NUCLEOTIDE SEQUENCE [LARGE SCALE GENOMIC DNA]</scope>
    <source>
        <strain evidence="8 9">S14-83T</strain>
        <plasmid evidence="8 9">unnamed2</plasmid>
    </source>
</reference>
<dbReference type="EMBL" id="CP034186">
    <property type="protein sequence ID" value="AZI45075.1"/>
    <property type="molecule type" value="Genomic_DNA"/>
</dbReference>
<feature type="domain" description="PKD" evidence="7">
    <location>
        <begin position="1380"/>
        <end position="1439"/>
    </location>
</feature>
<dbReference type="Pfam" id="PF18911">
    <property type="entry name" value="PKD_4"/>
    <property type="match status" value="3"/>
</dbReference>
<feature type="domain" description="PKD" evidence="7">
    <location>
        <begin position="1214"/>
        <end position="1255"/>
    </location>
</feature>
<evidence type="ECO:0000256" key="3">
    <source>
        <dbReference type="ARBA" id="ARBA00022737"/>
    </source>
</evidence>
<feature type="domain" description="PKD" evidence="7">
    <location>
        <begin position="1778"/>
        <end position="1830"/>
    </location>
</feature>
<feature type="domain" description="PKD" evidence="7">
    <location>
        <begin position="819"/>
        <end position="857"/>
    </location>
</feature>
<dbReference type="Gene3D" id="2.60.40.10">
    <property type="entry name" value="Immunoglobulins"/>
    <property type="match status" value="17"/>
</dbReference>
<keyword evidence="8" id="KW-0614">Plasmid</keyword>
<evidence type="ECO:0000256" key="2">
    <source>
        <dbReference type="ARBA" id="ARBA00022692"/>
    </source>
</evidence>
<dbReference type="InterPro" id="IPR035986">
    <property type="entry name" value="PKD_dom_sf"/>
</dbReference>
<dbReference type="Proteomes" id="UP000276417">
    <property type="component" value="Plasmid unnamed2"/>
</dbReference>
<feature type="domain" description="PKD" evidence="7">
    <location>
        <begin position="1536"/>
        <end position="1579"/>
    </location>
</feature>
<keyword evidence="5" id="KW-0472">Membrane</keyword>
<dbReference type="GO" id="GO:0006816">
    <property type="term" value="P:calcium ion transport"/>
    <property type="evidence" value="ECO:0007669"/>
    <property type="project" value="TreeGrafter"/>
</dbReference>
<dbReference type="OrthoDB" id="51014at2"/>
<sequence length="3067" mass="317978">MNQQWRPGEILAHSRMNAVRLVLLALFLTGGWGSAERVYLLTPGEATPGANQFVPRAEAQRVTAFADFSSCAANERVWTVQTKQYTSPPIIHVYTVNNPPGGQTALDLGVIQADGYLELRTYGRCYGATAGQESNYPIPTRLTADASNPAYVLTGQPAQYKFNNSGEGVTYTINWGEGAPETWVGFGGEPTHTLPHTYNTAGVYTISTVASNAGYTAPERTSTVTVLTPTLTLLTTYQVEPRDNMAILYKDLLPGSSHTVDWGDGTTSDFVMPAGPPQPLRLLHAYAKEGTYTIRTPTQPSLAPLQITIKASPPNLTVSGTGLAATLNISYTQPGTNYTVDWGDNQTSPLAGNLSAQQLNHTYSSPSTYTVNVYGPTSATTTGVLGTATFTATLGNVTLSAAPQRPVVREQVVVTLTGLADSATYDLNWGDGTTEPVNGQTTASRSHAYAAAQDYTITVTNGGRTLGTTAVAVQVPTPVLSHTAQNLTVTLQVQNLVAGAAYTVNWGEGAPEPLNATGPVATLTHAYPRPGTYTVSVTPARGAPATESVSVVASQPKLAIIPPVVDTDQTVTATLSDLTKTLSYTLDWKDGPPITFTAADVINTLTHSYAVPGTYQAELTSSSTNPVSAPVTVRPAAPTLQLVANELSVTLTAAKLYAGVTYTVNWGAGVTETFQATGPIMTLTHLYAAPGMQTVTLTPNGGTPATATVTLTVPAPTLSVAPAQGSTDTTFTAALGQLVPSLTYTLNWGDGSSEPVTGAATFTRTHQYTRPGTFSVSVKYADAPPVQQSVTVNVPTPILSATNLNLNATLRLSRLVQAATYRVQWGDGQEQPLTAQTPETTLTHTYAAPGTYTLTVTPTLGDAGTTTLDVRYVNVDAPTLTLTPITASVYDVIKADFSALIPALSYTLDWGDGQREVITDLASGTRSHAYTTAGTYTVSLKAPESPAAIKTVTVTQPAATLTATSNALQGQATITGLVKALAYRLDWGDGTPAVDITGVETQTLSHNYARPGNYRLTLSVPGSAPVSAALTVSVPAATLTSTTDALSVTAVVSGLQESLTYRLTWGDGSNTDLTGKVTDTLTHTYAKPGVYALELSTPGAPSVTANVTLTLPAVTLSVTPAQGSTDTTFSAVIGQLVPTLTYTLDWGEGVSEPVTGVRTFTRTHQYAKPGTFSVSVKYGDSAPVQQTVTVNVPTPVLSATNLNLNATLRLSRLSPAATYRVQWGDGQEQPLVAQTSDAVLPHTYSAPGTYTITVTPTLGDPSSVTLNVKYVSVDAPVLTLTPITASVYDVIKADFSALIPALSYTLDWGDGQREVITGLTVGTRVHTYTVAGTYTVSLKAPESPAAIKTVTVTQPLATLTATSNALQGQATLTGLVKALAYRLDWGDGTPAIDIKDVETQTLSHNYARPGTYRLVLSVPGSAPVSAALTVSVPAATLTSTTDALSVTAVVSGLQESLTYRLTWGDGSNTDLTGKVTDTLTHTYAKPGVYALELSTPGAPSVTANVTLTLPAVTLSVTPAQGSTDTTFSAVIGQLVPTLTYTLDWGEGVSEPVTGVRTFTRTHQYAKPGTFSISVKYADAPPVQQNVTVNVPTPVLSATNLNLNATLRLSRLSPAATYRVQWGDGQEQPLVAQTSDAVLPHTYSAPGTYTITVTPTLGDPSSVTLNVKYVSVDAPVLTLTPITASVYDVIKADFSALIPALSYTLDWGDGQREVITGVMTGTRSHAYITAGNYTVSLKAPESPAAIKTVTVTQPLATLTATSNALQGQATITGLVKALTYRLDWGDGTPAVDITGVETQTLSHNYARPGTYRLTLSVPGSAPVSAALTVSVPAATLTATTDALSVTAVVSGLQESLTYRLTWGDGSNTDLTGKVTDTLTHTYAKPGVYALELSTPGAPSVTATVNVQVRPLVLAVVAPELRATASLSGMVSALTYTVNWGDGQQDTVTGQTATTLVHTYLKPGQYTVTVTAPSLEPVTTTFTAGLPPQEVLTATPGSSPDVLDIRITGLLEGATYLLDYGDGQVEQLTFIGQSGRWTHRYARTGVYTLTLNLRTPDGVSSVRAVTTVQAQLQLSLRAATVAFASDSTNSNITLNSLDPVAVRLTIDYTGSGSLTGNWLLDGQAGPPVTVNLPDGGTTATATYTVSPPKPGNHTVSFRIADVQSTCAAACPAPILPGANTLRYTLDSPSLLTYGGLSVKLTSIKNLDLKSFAAEGTVRLIVGGADLGEQNVTMANLQVTRSATGYKVTGGDPTRVSLANLPLRLLSLGEASVRLTSLNLSSEGAALSGTVQMPSGTGTGLTFTDASLLEGGELLADLKGSANALGDLKIGTTGISVSATGGVLDLSRKQNADGLSAAYTGGTAPTPDWMGVVLPGANLTIGSPIVSGTPVSVSGLVAYTLGGYATAFDFTPTDLSVGGWAIKSGPLKMSISGSAIASLNGQGSLTVPMVNEPLALTIGWNPQLGNPGAKWEVKSDVAVANHDFGRTALDLGRPTWEFGGDGKAKLIFSNAKWNLGSVSGKDVKVPVYNMTFTPDGGVSLGGEAWASATGLTNFTLFDYPLPTAEIGTRREADGQYTLSLRGKLQLGDALPVNAVASPISFWVKDGKDVKIVFDKIRIFGQIKTVDYDVSVAASFKDENNLEFIGQGTIKIAKKIAVAAKAGFGRDNGTSYGFFWASVASSGLKPFVTVGSVGFYEFSGGVGINMVWKDGKFDAPPVKAIPPAGAARVVNVAIQAGAVFGTAIDNGTTAHFRGTLGVDSEGTVAIKAVGWLFTPLAQGALGSYSSGTASAAGPNLSTVSTKGSLAPQVAALILLSVPPESPDSGYLLVQGCVGPAAKSSVGGLDCTHNRELDFYNIVAVSGYAEMYMPFSGSGQRVYLGTKANPISVRLLSIKSGSTTTTTTAAVKNADGTTTDATSGTTANSSSNAATAGSSNTTTSRADGLGYNGYLMVDGTQISVGVGVSLAYSVGQSGTGKVCDWYWYANAHLALNADFTVVYDPTSLDASVTLSAGAAAGAGACGLKVDVGINLSITGHLYVSAASSYIDGTASGSVTLPVIGDLPFSVKGRVDF</sequence>
<keyword evidence="2" id="KW-0812">Transmembrane</keyword>
<name>A0A3G8YJK0_9DEIO</name>
<dbReference type="PROSITE" id="PS50093">
    <property type="entry name" value="PKD"/>
    <property type="match status" value="20"/>
</dbReference>
<protein>
    <recommendedName>
        <fullName evidence="7">PKD domain-containing protein</fullName>
    </recommendedName>
</protein>
<feature type="domain" description="PKD" evidence="7">
    <location>
        <begin position="1429"/>
        <end position="1509"/>
    </location>
</feature>
<evidence type="ECO:0000256" key="1">
    <source>
        <dbReference type="ARBA" id="ARBA00004141"/>
    </source>
</evidence>
<feature type="domain" description="PKD" evidence="7">
    <location>
        <begin position="1031"/>
        <end position="1111"/>
    </location>
</feature>
<feature type="domain" description="PKD" evidence="7">
    <location>
        <begin position="1853"/>
        <end position="1907"/>
    </location>
</feature>
<gene>
    <name evidence="8" type="ORF">EHF33_19520</name>
</gene>
<feature type="domain" description="PKD" evidence="7">
    <location>
        <begin position="141"/>
        <end position="233"/>
    </location>
</feature>